<name>A0AAD9DXL2_9TELE</name>
<keyword evidence="18" id="KW-0576">Peroxisome</keyword>
<evidence type="ECO:0000256" key="15">
    <source>
        <dbReference type="ARBA" id="ARBA00022958"/>
    </source>
</evidence>
<evidence type="ECO:0000256" key="20">
    <source>
        <dbReference type="ARBA" id="ARBA00040738"/>
    </source>
</evidence>
<keyword evidence="13" id="KW-0106">Calcium</keyword>
<feature type="domain" description="EF-hand" evidence="22">
    <location>
        <begin position="289"/>
        <end position="324"/>
    </location>
</feature>
<feature type="region of interest" description="Disordered" evidence="21">
    <location>
        <begin position="122"/>
        <end position="158"/>
    </location>
</feature>
<evidence type="ECO:0000256" key="18">
    <source>
        <dbReference type="ARBA" id="ARBA00023140"/>
    </source>
</evidence>
<dbReference type="CDD" id="cd00051">
    <property type="entry name" value="EFh"/>
    <property type="match status" value="1"/>
</dbReference>
<comment type="similarity">
    <text evidence="4">Belongs to the recoverin family.</text>
</comment>
<gene>
    <name evidence="23" type="ORF">P4O66_000909</name>
</gene>
<organism evidence="23 24">
    <name type="scientific">Electrophorus voltai</name>
    <dbReference type="NCBI Taxonomy" id="2609070"/>
    <lineage>
        <taxon>Eukaryota</taxon>
        <taxon>Metazoa</taxon>
        <taxon>Chordata</taxon>
        <taxon>Craniata</taxon>
        <taxon>Vertebrata</taxon>
        <taxon>Euteleostomi</taxon>
        <taxon>Actinopterygii</taxon>
        <taxon>Neopterygii</taxon>
        <taxon>Teleostei</taxon>
        <taxon>Ostariophysi</taxon>
        <taxon>Gymnotiformes</taxon>
        <taxon>Gymnotoidei</taxon>
        <taxon>Gymnotidae</taxon>
        <taxon>Electrophorus</taxon>
    </lineage>
</organism>
<evidence type="ECO:0000256" key="11">
    <source>
        <dbReference type="ARBA" id="ARBA00022737"/>
    </source>
</evidence>
<dbReference type="InterPro" id="IPR011992">
    <property type="entry name" value="EF-hand-dom_pair"/>
</dbReference>
<dbReference type="GO" id="GO:0005777">
    <property type="term" value="C:peroxisome"/>
    <property type="evidence" value="ECO:0007669"/>
    <property type="project" value="UniProtKB-SubCell"/>
</dbReference>
<evidence type="ECO:0000256" key="3">
    <source>
        <dbReference type="ARBA" id="ARBA00004496"/>
    </source>
</evidence>
<dbReference type="GO" id="GO:1901379">
    <property type="term" value="P:regulation of potassium ion transmembrane transport"/>
    <property type="evidence" value="ECO:0007669"/>
    <property type="project" value="TreeGrafter"/>
</dbReference>
<evidence type="ECO:0000256" key="8">
    <source>
        <dbReference type="ARBA" id="ARBA00022538"/>
    </source>
</evidence>
<keyword evidence="15" id="KW-0630">Potassium</keyword>
<dbReference type="GO" id="GO:0005267">
    <property type="term" value="F:potassium channel activity"/>
    <property type="evidence" value="ECO:0007669"/>
    <property type="project" value="UniProtKB-KW"/>
</dbReference>
<evidence type="ECO:0000256" key="14">
    <source>
        <dbReference type="ARBA" id="ARBA00022882"/>
    </source>
</evidence>
<evidence type="ECO:0000256" key="17">
    <source>
        <dbReference type="ARBA" id="ARBA00023136"/>
    </source>
</evidence>
<comment type="subcellular location">
    <subcellularLocation>
        <location evidence="1">Cell membrane</location>
        <topology evidence="1">Peripheral membrane protein</topology>
    </subcellularLocation>
    <subcellularLocation>
        <location evidence="3">Cytoplasm</location>
    </subcellularLocation>
    <subcellularLocation>
        <location evidence="2">Peroxisome</location>
    </subcellularLocation>
</comment>
<keyword evidence="10" id="KW-0479">Metal-binding</keyword>
<reference evidence="23" key="1">
    <citation type="submission" date="2023-03" db="EMBL/GenBank/DDBJ databases">
        <title>Electrophorus voltai genome.</title>
        <authorList>
            <person name="Bian C."/>
        </authorList>
    </citation>
    <scope>NUCLEOTIDE SEQUENCE</scope>
    <source>
        <strain evidence="23">CB-2022</strain>
        <tissue evidence="23">Muscle</tissue>
    </source>
</reference>
<feature type="compositionally biased region" description="Basic and acidic residues" evidence="21">
    <location>
        <begin position="48"/>
        <end position="62"/>
    </location>
</feature>
<dbReference type="GO" id="GO:0015459">
    <property type="term" value="F:potassium channel regulator activity"/>
    <property type="evidence" value="ECO:0007669"/>
    <property type="project" value="TreeGrafter"/>
</dbReference>
<keyword evidence="6" id="KW-1003">Cell membrane</keyword>
<keyword evidence="16" id="KW-0406">Ion transport</keyword>
<dbReference type="PROSITE" id="PS00018">
    <property type="entry name" value="EF_HAND_1"/>
    <property type="match status" value="2"/>
</dbReference>
<evidence type="ECO:0000259" key="22">
    <source>
        <dbReference type="PROSITE" id="PS50222"/>
    </source>
</evidence>
<proteinExistence type="inferred from homology"/>
<dbReference type="GO" id="GO:0008076">
    <property type="term" value="C:voltage-gated potassium channel complex"/>
    <property type="evidence" value="ECO:0007669"/>
    <property type="project" value="TreeGrafter"/>
</dbReference>
<keyword evidence="24" id="KW-1185">Reference proteome</keyword>
<dbReference type="AlphaFoldDB" id="A0AAD9DXL2"/>
<keyword evidence="17" id="KW-0472">Membrane</keyword>
<dbReference type="SUPFAM" id="SSF47473">
    <property type="entry name" value="EF-hand"/>
    <property type="match status" value="1"/>
</dbReference>
<dbReference type="Proteomes" id="UP001239994">
    <property type="component" value="Unassembled WGS sequence"/>
</dbReference>
<evidence type="ECO:0000256" key="12">
    <source>
        <dbReference type="ARBA" id="ARBA00022826"/>
    </source>
</evidence>
<evidence type="ECO:0000256" key="6">
    <source>
        <dbReference type="ARBA" id="ARBA00022475"/>
    </source>
</evidence>
<keyword evidence="14" id="KW-0851">Voltage-gated channel</keyword>
<evidence type="ECO:0000256" key="7">
    <source>
        <dbReference type="ARBA" id="ARBA00022490"/>
    </source>
</evidence>
<evidence type="ECO:0000256" key="16">
    <source>
        <dbReference type="ARBA" id="ARBA00023065"/>
    </source>
</evidence>
<dbReference type="Pfam" id="PF13499">
    <property type="entry name" value="EF-hand_7"/>
    <property type="match status" value="1"/>
</dbReference>
<keyword evidence="9" id="KW-0597">Phosphoprotein</keyword>
<dbReference type="PANTHER" id="PTHR23055">
    <property type="entry name" value="CALCIUM BINDING PROTEINS"/>
    <property type="match status" value="1"/>
</dbReference>
<evidence type="ECO:0000313" key="24">
    <source>
        <dbReference type="Proteomes" id="UP001239994"/>
    </source>
</evidence>
<dbReference type="SMART" id="SM00054">
    <property type="entry name" value="EFh"/>
    <property type="match status" value="2"/>
</dbReference>
<evidence type="ECO:0000256" key="4">
    <source>
        <dbReference type="ARBA" id="ARBA00006049"/>
    </source>
</evidence>
<keyword evidence="11" id="KW-0677">Repeat</keyword>
<evidence type="ECO:0000256" key="5">
    <source>
        <dbReference type="ARBA" id="ARBA00022448"/>
    </source>
</evidence>
<comment type="caution">
    <text evidence="23">The sequence shown here is derived from an EMBL/GenBank/DDBJ whole genome shotgun (WGS) entry which is preliminary data.</text>
</comment>
<keyword evidence="5" id="KW-0813">Transport</keyword>
<dbReference type="Gene3D" id="1.10.238.10">
    <property type="entry name" value="EF-hand"/>
    <property type="match status" value="1"/>
</dbReference>
<evidence type="ECO:0000256" key="10">
    <source>
        <dbReference type="ARBA" id="ARBA00022723"/>
    </source>
</evidence>
<sequence length="383" mass="43412">MSCRKRCKRELLRFAQYFFRFITGTLNAVAELSWPWPSPGPYGVYADKPSKQNKYDKSRRAQGEQLPPSARPLRLDMHWISLGHAVNVLQEFVRKCRVGQTLLASTPHRLFLPAALLWGGPGSRAPSTPHHHARVPPRPHSLDPGQDQSGARGCPGAHGLCHPTPEVAWATGNWSVGGLEPESAGPAKNRHEPEEGDMLSTAWETEGLQTLGIVVIVCASLKLLHLLGLITFSEDHVEDELELSAVRHRPEGLEQLEVQTRFSRKELQILYRGFKNDFVMGLSILLRGTVQEKLNWAFNLYDINKDGYITKEEMLDIMKAIYDMMGKCTYPILKEETPRQHVEIFFQKMDKNKDGVVTIDEFIDSCQNDENIMRSMQLFENVI</sequence>
<keyword evidence="7" id="KW-0963">Cytoplasm</keyword>
<dbReference type="PANTHER" id="PTHR23055:SF30">
    <property type="entry name" value="KV CHANNEL-INTERACTING PROTEIN 4"/>
    <property type="match status" value="1"/>
</dbReference>
<protein>
    <recommendedName>
        <fullName evidence="20">Kv channel-interacting protein 4</fullName>
    </recommendedName>
</protein>
<dbReference type="PROSITE" id="PS50222">
    <property type="entry name" value="EF_HAND_2"/>
    <property type="match status" value="2"/>
</dbReference>
<feature type="region of interest" description="Disordered" evidence="21">
    <location>
        <begin position="45"/>
        <end position="69"/>
    </location>
</feature>
<evidence type="ECO:0000256" key="9">
    <source>
        <dbReference type="ARBA" id="ARBA00022553"/>
    </source>
</evidence>
<dbReference type="InterPro" id="IPR028846">
    <property type="entry name" value="Recoverin"/>
</dbReference>
<evidence type="ECO:0000256" key="21">
    <source>
        <dbReference type="SAM" id="MobiDB-lite"/>
    </source>
</evidence>
<accession>A0AAD9DXL2</accession>
<evidence type="ECO:0000256" key="2">
    <source>
        <dbReference type="ARBA" id="ARBA00004275"/>
    </source>
</evidence>
<keyword evidence="12" id="KW-0631">Potassium channel</keyword>
<dbReference type="InterPro" id="IPR002048">
    <property type="entry name" value="EF_hand_dom"/>
</dbReference>
<dbReference type="EMBL" id="JAROKS010000014">
    <property type="protein sequence ID" value="KAK1796818.1"/>
    <property type="molecule type" value="Genomic_DNA"/>
</dbReference>
<feature type="region of interest" description="Disordered" evidence="21">
    <location>
        <begin position="172"/>
        <end position="196"/>
    </location>
</feature>
<keyword evidence="8" id="KW-0633">Potassium transport</keyword>
<feature type="domain" description="EF-hand" evidence="22">
    <location>
        <begin position="337"/>
        <end position="372"/>
    </location>
</feature>
<keyword evidence="19" id="KW-0407">Ion channel</keyword>
<evidence type="ECO:0000256" key="13">
    <source>
        <dbReference type="ARBA" id="ARBA00022837"/>
    </source>
</evidence>
<evidence type="ECO:0000256" key="1">
    <source>
        <dbReference type="ARBA" id="ARBA00004202"/>
    </source>
</evidence>
<evidence type="ECO:0000313" key="23">
    <source>
        <dbReference type="EMBL" id="KAK1796818.1"/>
    </source>
</evidence>
<evidence type="ECO:0000256" key="19">
    <source>
        <dbReference type="ARBA" id="ARBA00023303"/>
    </source>
</evidence>
<dbReference type="GO" id="GO:0005509">
    <property type="term" value="F:calcium ion binding"/>
    <property type="evidence" value="ECO:0007669"/>
    <property type="project" value="InterPro"/>
</dbReference>
<dbReference type="InterPro" id="IPR018247">
    <property type="entry name" value="EF_Hand_1_Ca_BS"/>
</dbReference>